<sequence>MMAWQILMSRHCHTFGSKLHMHGPIHSKLSMLDLCQSLNSSITLHWNLDQQRHLGHFNCSISLIHHRIHMKCSLHHQGSMLNMLPQSVHDIISAPPTNKKLSAASIWKVGFSPNFKCFLPDENSALPKIIWHVAQSPS</sequence>
<comment type="caution">
    <text evidence="1">The sequence shown here is derived from an EMBL/GenBank/DDBJ whole genome shotgun (WGS) entry which is preliminary data.</text>
</comment>
<proteinExistence type="predicted"/>
<organism evidence="1 2">
    <name type="scientific">Ilyodon furcidens</name>
    <name type="common">goldbreast splitfin</name>
    <dbReference type="NCBI Taxonomy" id="33524"/>
    <lineage>
        <taxon>Eukaryota</taxon>
        <taxon>Metazoa</taxon>
        <taxon>Chordata</taxon>
        <taxon>Craniata</taxon>
        <taxon>Vertebrata</taxon>
        <taxon>Euteleostomi</taxon>
        <taxon>Actinopterygii</taxon>
        <taxon>Neopterygii</taxon>
        <taxon>Teleostei</taxon>
        <taxon>Neoteleostei</taxon>
        <taxon>Acanthomorphata</taxon>
        <taxon>Ovalentaria</taxon>
        <taxon>Atherinomorphae</taxon>
        <taxon>Cyprinodontiformes</taxon>
        <taxon>Goodeidae</taxon>
        <taxon>Ilyodon</taxon>
    </lineage>
</organism>
<name>A0ABV0T4D2_9TELE</name>
<evidence type="ECO:0000313" key="2">
    <source>
        <dbReference type="Proteomes" id="UP001482620"/>
    </source>
</evidence>
<evidence type="ECO:0000313" key="1">
    <source>
        <dbReference type="EMBL" id="MEQ2226783.1"/>
    </source>
</evidence>
<protein>
    <submittedName>
        <fullName evidence="1">Uncharacterized protein</fullName>
    </submittedName>
</protein>
<reference evidence="1 2" key="1">
    <citation type="submission" date="2021-06" db="EMBL/GenBank/DDBJ databases">
        <authorList>
            <person name="Palmer J.M."/>
        </authorList>
    </citation>
    <scope>NUCLEOTIDE SEQUENCE [LARGE SCALE GENOMIC DNA]</scope>
    <source>
        <strain evidence="2">if_2019</strain>
        <tissue evidence="1">Muscle</tissue>
    </source>
</reference>
<gene>
    <name evidence="1" type="ORF">ILYODFUR_030907</name>
</gene>
<dbReference type="Proteomes" id="UP001482620">
    <property type="component" value="Unassembled WGS sequence"/>
</dbReference>
<accession>A0ABV0T4D2</accession>
<dbReference type="EMBL" id="JAHRIQ010016272">
    <property type="protein sequence ID" value="MEQ2226783.1"/>
    <property type="molecule type" value="Genomic_DNA"/>
</dbReference>
<keyword evidence="2" id="KW-1185">Reference proteome</keyword>